<dbReference type="PANTHER" id="PTHR46233">
    <property type="entry name" value="HYDROXYACYLGLUTATHIONE HYDROLASE GLOC"/>
    <property type="match status" value="1"/>
</dbReference>
<dbReference type="AlphaFoldDB" id="A0A377FSR4"/>
<dbReference type="InterPro" id="IPR051453">
    <property type="entry name" value="MBL_Glyoxalase_II"/>
</dbReference>
<dbReference type="CDD" id="cd06262">
    <property type="entry name" value="metallo-hydrolase-like_MBL-fold"/>
    <property type="match status" value="1"/>
</dbReference>
<evidence type="ECO:0000256" key="1">
    <source>
        <dbReference type="ARBA" id="ARBA00001947"/>
    </source>
</evidence>
<dbReference type="InterPro" id="IPR001279">
    <property type="entry name" value="Metallo-B-lactamas"/>
</dbReference>
<dbReference type="RefSeq" id="WP_029334778.1">
    <property type="nucleotide sequence ID" value="NZ_UGGP01000001.1"/>
</dbReference>
<dbReference type="GO" id="GO:0046872">
    <property type="term" value="F:metal ion binding"/>
    <property type="evidence" value="ECO:0007669"/>
    <property type="project" value="UniProtKB-KW"/>
</dbReference>
<keyword evidence="4" id="KW-0862">Zinc</keyword>
<keyword evidence="2" id="KW-0479">Metal-binding</keyword>
<proteinExistence type="predicted"/>
<protein>
    <submittedName>
        <fullName evidence="6">Hydroxyacylglutathione hydrolase</fullName>
    </submittedName>
</protein>
<evidence type="ECO:0000256" key="3">
    <source>
        <dbReference type="ARBA" id="ARBA00022801"/>
    </source>
</evidence>
<feature type="domain" description="Metallo-beta-lactamase" evidence="5">
    <location>
        <begin position="12"/>
        <end position="188"/>
    </location>
</feature>
<dbReference type="GO" id="GO:0016787">
    <property type="term" value="F:hydrolase activity"/>
    <property type="evidence" value="ECO:0007669"/>
    <property type="project" value="UniProtKB-KW"/>
</dbReference>
<comment type="cofactor">
    <cofactor evidence="1">
        <name>Zn(2+)</name>
        <dbReference type="ChEBI" id="CHEBI:29105"/>
    </cofactor>
</comment>
<evidence type="ECO:0000313" key="6">
    <source>
        <dbReference type="EMBL" id="STO07861.1"/>
    </source>
</evidence>
<evidence type="ECO:0000256" key="2">
    <source>
        <dbReference type="ARBA" id="ARBA00022723"/>
    </source>
</evidence>
<dbReference type="SUPFAM" id="SSF56281">
    <property type="entry name" value="Metallo-hydrolase/oxidoreductase"/>
    <property type="match status" value="1"/>
</dbReference>
<dbReference type="PANTHER" id="PTHR46233:SF3">
    <property type="entry name" value="HYDROXYACYLGLUTATHIONE HYDROLASE GLOC"/>
    <property type="match status" value="1"/>
</dbReference>
<organism evidence="6 7">
    <name type="scientific">Exiguobacterium aurantiacum</name>
    <dbReference type="NCBI Taxonomy" id="33987"/>
    <lineage>
        <taxon>Bacteria</taxon>
        <taxon>Bacillati</taxon>
        <taxon>Bacillota</taxon>
        <taxon>Bacilli</taxon>
        <taxon>Bacillales</taxon>
        <taxon>Bacillales Family XII. Incertae Sedis</taxon>
        <taxon>Exiguobacterium</taxon>
    </lineage>
</organism>
<dbReference type="Gene3D" id="3.60.15.10">
    <property type="entry name" value="Ribonuclease Z/Hydroxyacylglutathione hydrolase-like"/>
    <property type="match status" value="1"/>
</dbReference>
<gene>
    <name evidence="6" type="ORF">NCTC13163_01222</name>
</gene>
<dbReference type="InterPro" id="IPR036866">
    <property type="entry name" value="RibonucZ/Hydroxyglut_hydro"/>
</dbReference>
<dbReference type="Proteomes" id="UP000254060">
    <property type="component" value="Unassembled WGS sequence"/>
</dbReference>
<evidence type="ECO:0000313" key="7">
    <source>
        <dbReference type="Proteomes" id="UP000254060"/>
    </source>
</evidence>
<evidence type="ECO:0000256" key="4">
    <source>
        <dbReference type="ARBA" id="ARBA00022833"/>
    </source>
</evidence>
<accession>A0A377FSR4</accession>
<sequence>MNVVKITSGLAQENGYVVEQDGTVVIIDPGTDDPRFFEAVERFGGLQAILLTHAHFDHIGGIDALRDRYDVPVYIHEAERTWLMDDEKNGAAKFHLPYASMRPAERVYQGKTLQIGAFEFALHHTPGHSPGSVTLHLADAGVAFCGDLIFKQSVGRTDLYGGDQATLLGSIDRIRQLLPPDTVLYSGHGPKTRLDTEIQSNPFFSR</sequence>
<dbReference type="OrthoDB" id="9802248at2"/>
<dbReference type="EMBL" id="UGGP01000001">
    <property type="protein sequence ID" value="STO07861.1"/>
    <property type="molecule type" value="Genomic_DNA"/>
</dbReference>
<evidence type="ECO:0000259" key="5">
    <source>
        <dbReference type="SMART" id="SM00849"/>
    </source>
</evidence>
<name>A0A377FSR4_9BACL</name>
<dbReference type="Pfam" id="PF00753">
    <property type="entry name" value="Lactamase_B"/>
    <property type="match status" value="1"/>
</dbReference>
<reference evidence="6 7" key="1">
    <citation type="submission" date="2018-06" db="EMBL/GenBank/DDBJ databases">
        <authorList>
            <consortium name="Pathogen Informatics"/>
            <person name="Doyle S."/>
        </authorList>
    </citation>
    <scope>NUCLEOTIDE SEQUENCE [LARGE SCALE GENOMIC DNA]</scope>
    <source>
        <strain evidence="6 7">NCTC13163</strain>
    </source>
</reference>
<keyword evidence="3 6" id="KW-0378">Hydrolase</keyword>
<dbReference type="SMART" id="SM00849">
    <property type="entry name" value="Lactamase_B"/>
    <property type="match status" value="1"/>
</dbReference>
<dbReference type="STRING" id="1397694.GCA_000702585_01726"/>